<dbReference type="AlphaFoldDB" id="A0A1Q3B4L0"/>
<evidence type="ECO:0000256" key="5">
    <source>
        <dbReference type="ARBA" id="ARBA00022692"/>
    </source>
</evidence>
<keyword evidence="11" id="KW-1185">Reference proteome</keyword>
<feature type="transmembrane region" description="Helical" evidence="8">
    <location>
        <begin position="103"/>
        <end position="128"/>
    </location>
</feature>
<keyword evidence="4 8" id="KW-1003">Cell membrane</keyword>
<keyword evidence="7 8" id="KW-0472">Membrane</keyword>
<evidence type="ECO:0000256" key="2">
    <source>
        <dbReference type="ARBA" id="ARBA00007651"/>
    </source>
</evidence>
<dbReference type="InterPro" id="IPR006459">
    <property type="entry name" value="CASP/CASPL"/>
</dbReference>
<gene>
    <name evidence="10" type="ORF">CFOL_v3_06246</name>
</gene>
<dbReference type="OrthoDB" id="1904499at2759"/>
<dbReference type="PANTHER" id="PTHR36488">
    <property type="entry name" value="CASP-LIKE PROTEIN 1U1"/>
    <property type="match status" value="1"/>
</dbReference>
<keyword evidence="6 8" id="KW-1133">Transmembrane helix</keyword>
<dbReference type="NCBIfam" id="TIGR01569">
    <property type="entry name" value="A_tha_TIGR01569"/>
    <property type="match status" value="1"/>
</dbReference>
<dbReference type="InterPro" id="IPR006702">
    <property type="entry name" value="CASP_dom"/>
</dbReference>
<evidence type="ECO:0000256" key="7">
    <source>
        <dbReference type="ARBA" id="ARBA00023136"/>
    </source>
</evidence>
<sequence length="181" mass="20058">MARIEDKLPQNLTLKTQKLFIGSQICLRIATIATTMAAMWLALTSKQSVALFGFVLEARYNYSPAFQFFAFANAIACVFSLLSLFFVVMIARQAFIPNKCFILFLHDLVMMSLVLAGCAAATAIGYVGKYGNSHSGWMPVCDHFGKFCKRMTASLILSYLAFFALLVLTITSAIKSRHIQV</sequence>
<dbReference type="Proteomes" id="UP000187406">
    <property type="component" value="Unassembled WGS sequence"/>
</dbReference>
<dbReference type="Pfam" id="PF04535">
    <property type="entry name" value="CASP_dom"/>
    <property type="match status" value="1"/>
</dbReference>
<feature type="transmembrane region" description="Helical" evidence="8">
    <location>
        <begin position="156"/>
        <end position="174"/>
    </location>
</feature>
<name>A0A1Q3B4L0_CEPFO</name>
<evidence type="ECO:0000256" key="6">
    <source>
        <dbReference type="ARBA" id="ARBA00022989"/>
    </source>
</evidence>
<keyword evidence="5 8" id="KW-0812">Transmembrane</keyword>
<feature type="transmembrane region" description="Helical" evidence="8">
    <location>
        <begin position="25"/>
        <end position="45"/>
    </location>
</feature>
<feature type="domain" description="Casparian strip membrane protein" evidence="9">
    <location>
        <begin position="22"/>
        <end position="164"/>
    </location>
</feature>
<evidence type="ECO:0000256" key="4">
    <source>
        <dbReference type="ARBA" id="ARBA00022475"/>
    </source>
</evidence>
<dbReference type="InParanoid" id="A0A1Q3B4L0"/>
<evidence type="ECO:0000313" key="10">
    <source>
        <dbReference type="EMBL" id="GAV62723.1"/>
    </source>
</evidence>
<comment type="subunit">
    <text evidence="3 8">Homodimer and heterodimers.</text>
</comment>
<evidence type="ECO:0000259" key="9">
    <source>
        <dbReference type="Pfam" id="PF04535"/>
    </source>
</evidence>
<evidence type="ECO:0000256" key="1">
    <source>
        <dbReference type="ARBA" id="ARBA00004651"/>
    </source>
</evidence>
<dbReference type="EMBL" id="BDDD01000269">
    <property type="protein sequence ID" value="GAV62723.1"/>
    <property type="molecule type" value="Genomic_DNA"/>
</dbReference>
<evidence type="ECO:0000256" key="8">
    <source>
        <dbReference type="RuleBase" id="RU361233"/>
    </source>
</evidence>
<dbReference type="STRING" id="3775.A0A1Q3B4L0"/>
<evidence type="ECO:0000313" key="11">
    <source>
        <dbReference type="Proteomes" id="UP000187406"/>
    </source>
</evidence>
<comment type="similarity">
    <text evidence="2 8">Belongs to the Casparian strip membrane proteins (CASP) family.</text>
</comment>
<reference evidence="11" key="1">
    <citation type="submission" date="2016-04" db="EMBL/GenBank/DDBJ databases">
        <title>Cephalotus genome sequencing.</title>
        <authorList>
            <person name="Fukushima K."/>
            <person name="Hasebe M."/>
            <person name="Fang X."/>
        </authorList>
    </citation>
    <scope>NUCLEOTIDE SEQUENCE [LARGE SCALE GENOMIC DNA]</scope>
    <source>
        <strain evidence="11">cv. St1</strain>
    </source>
</reference>
<proteinExistence type="inferred from homology"/>
<comment type="subcellular location">
    <subcellularLocation>
        <location evidence="1 8">Cell membrane</location>
        <topology evidence="1 8">Multi-pass membrane protein</topology>
    </subcellularLocation>
</comment>
<evidence type="ECO:0000256" key="3">
    <source>
        <dbReference type="ARBA" id="ARBA00011489"/>
    </source>
</evidence>
<protein>
    <recommendedName>
        <fullName evidence="8">CASP-like protein</fullName>
    </recommendedName>
</protein>
<dbReference type="GO" id="GO:0005886">
    <property type="term" value="C:plasma membrane"/>
    <property type="evidence" value="ECO:0007669"/>
    <property type="project" value="UniProtKB-SubCell"/>
</dbReference>
<dbReference type="InterPro" id="IPR044173">
    <property type="entry name" value="CASPL"/>
</dbReference>
<accession>A0A1Q3B4L0</accession>
<comment type="caution">
    <text evidence="10">The sequence shown here is derived from an EMBL/GenBank/DDBJ whole genome shotgun (WGS) entry which is preliminary data.</text>
</comment>
<dbReference type="PANTHER" id="PTHR36488:SF8">
    <property type="entry name" value="CASP-LIKE PROTEIN 1U1"/>
    <property type="match status" value="1"/>
</dbReference>
<feature type="transmembrane region" description="Helical" evidence="8">
    <location>
        <begin position="65"/>
        <end position="91"/>
    </location>
</feature>
<organism evidence="10 11">
    <name type="scientific">Cephalotus follicularis</name>
    <name type="common">Albany pitcher plant</name>
    <dbReference type="NCBI Taxonomy" id="3775"/>
    <lineage>
        <taxon>Eukaryota</taxon>
        <taxon>Viridiplantae</taxon>
        <taxon>Streptophyta</taxon>
        <taxon>Embryophyta</taxon>
        <taxon>Tracheophyta</taxon>
        <taxon>Spermatophyta</taxon>
        <taxon>Magnoliopsida</taxon>
        <taxon>eudicotyledons</taxon>
        <taxon>Gunneridae</taxon>
        <taxon>Pentapetalae</taxon>
        <taxon>rosids</taxon>
        <taxon>fabids</taxon>
        <taxon>Oxalidales</taxon>
        <taxon>Cephalotaceae</taxon>
        <taxon>Cephalotus</taxon>
    </lineage>
</organism>